<proteinExistence type="predicted"/>
<dbReference type="RefSeq" id="WP_085806949.1">
    <property type="nucleotide sequence ID" value="NZ_FWFX01000011.1"/>
</dbReference>
<dbReference type="SUPFAM" id="SSF52540">
    <property type="entry name" value="P-loop containing nucleoside triphosphate hydrolases"/>
    <property type="match status" value="1"/>
</dbReference>
<evidence type="ECO:0000313" key="1">
    <source>
        <dbReference type="EMBL" id="SLN61047.1"/>
    </source>
</evidence>
<protein>
    <recommendedName>
        <fullName evidence="3">Protein ImuA</fullName>
    </recommendedName>
</protein>
<dbReference type="InterPro" id="IPR027417">
    <property type="entry name" value="P-loop_NTPase"/>
</dbReference>
<evidence type="ECO:0008006" key="3">
    <source>
        <dbReference type="Google" id="ProtNLM"/>
    </source>
</evidence>
<evidence type="ECO:0000313" key="2">
    <source>
        <dbReference type="Proteomes" id="UP000193061"/>
    </source>
</evidence>
<dbReference type="AlphaFoldDB" id="A0A1X6ZTU7"/>
<dbReference type="Proteomes" id="UP000193061">
    <property type="component" value="Unassembled WGS sequence"/>
</dbReference>
<sequence>MRLDLSTHFPLRKARVHEVCGSAATGFAAIAASFGQGNVLWIRQAWRAETLNPTGLVSLLDPAQVLLAQAKDQTEALAVMEEALRDGSVACVVIELNQPLSLTAGRRLQLAAKEGQATGICLISEGMGSNAAETRWRCEPVFDPAHSDTPLMRWSLIKNKSGSLSDWHIRWDGQKTRPADRLVMVSAPA</sequence>
<keyword evidence="2" id="KW-1185">Reference proteome</keyword>
<dbReference type="OrthoDB" id="7630980at2"/>
<dbReference type="EMBL" id="FWFX01000011">
    <property type="protein sequence ID" value="SLN61047.1"/>
    <property type="molecule type" value="Genomic_DNA"/>
</dbReference>
<name>A0A1X6ZTU7_9RHOB</name>
<dbReference type="Gene3D" id="3.40.50.300">
    <property type="entry name" value="P-loop containing nucleotide triphosphate hydrolases"/>
    <property type="match status" value="1"/>
</dbReference>
<reference evidence="1 2" key="1">
    <citation type="submission" date="2017-03" db="EMBL/GenBank/DDBJ databases">
        <authorList>
            <person name="Afonso C.L."/>
            <person name="Miller P.J."/>
            <person name="Scott M.A."/>
            <person name="Spackman E."/>
            <person name="Goraichik I."/>
            <person name="Dimitrov K.M."/>
            <person name="Suarez D.L."/>
            <person name="Swayne D.E."/>
        </authorList>
    </citation>
    <scope>NUCLEOTIDE SEQUENCE [LARGE SCALE GENOMIC DNA]</scope>
    <source>
        <strain evidence="1 2">CECT 7450</strain>
    </source>
</reference>
<organism evidence="1 2">
    <name type="scientific">Roseovarius albus</name>
    <dbReference type="NCBI Taxonomy" id="1247867"/>
    <lineage>
        <taxon>Bacteria</taxon>
        <taxon>Pseudomonadati</taxon>
        <taxon>Pseudomonadota</taxon>
        <taxon>Alphaproteobacteria</taxon>
        <taxon>Rhodobacterales</taxon>
        <taxon>Roseobacteraceae</taxon>
        <taxon>Roseovarius</taxon>
    </lineage>
</organism>
<accession>A0A1X6ZTU7</accession>
<gene>
    <name evidence="1" type="ORF">ROA7450_03146</name>
</gene>